<dbReference type="Proteomes" id="UP000244722">
    <property type="component" value="Unassembled WGS sequence"/>
</dbReference>
<reference evidence="2 3" key="1">
    <citation type="submission" date="2017-04" db="EMBL/GenBank/DDBJ databases">
        <title>Draft genome sequence of Tuber borchii Vittad., a whitish edible truffle.</title>
        <authorList>
            <consortium name="DOE Joint Genome Institute"/>
            <person name="Murat C."/>
            <person name="Kuo A."/>
            <person name="Barry K.W."/>
            <person name="Clum A."/>
            <person name="Dockter R.B."/>
            <person name="Fauchery L."/>
            <person name="Iotti M."/>
            <person name="Kohler A."/>
            <person name="Labutti K."/>
            <person name="Lindquist E.A."/>
            <person name="Lipzen A."/>
            <person name="Ohm R.A."/>
            <person name="Wang M."/>
            <person name="Grigoriev I.V."/>
            <person name="Zambonelli A."/>
            <person name="Martin F.M."/>
        </authorList>
    </citation>
    <scope>NUCLEOTIDE SEQUENCE [LARGE SCALE GENOMIC DNA]</scope>
    <source>
        <strain evidence="2 3">Tbo3840</strain>
    </source>
</reference>
<comment type="caution">
    <text evidence="2">The sequence shown here is derived from an EMBL/GenBank/DDBJ whole genome shotgun (WGS) entry which is preliminary data.</text>
</comment>
<feature type="compositionally biased region" description="Basic and acidic residues" evidence="1">
    <location>
        <begin position="147"/>
        <end position="156"/>
    </location>
</feature>
<evidence type="ECO:0000313" key="3">
    <source>
        <dbReference type="Proteomes" id="UP000244722"/>
    </source>
</evidence>
<dbReference type="GO" id="GO:0070682">
    <property type="term" value="P:proteasome regulatory particle assembly"/>
    <property type="evidence" value="ECO:0007669"/>
    <property type="project" value="InterPro"/>
</dbReference>
<organism evidence="2 3">
    <name type="scientific">Tuber borchii</name>
    <name type="common">White truffle</name>
    <dbReference type="NCBI Taxonomy" id="42251"/>
    <lineage>
        <taxon>Eukaryota</taxon>
        <taxon>Fungi</taxon>
        <taxon>Dikarya</taxon>
        <taxon>Ascomycota</taxon>
        <taxon>Pezizomycotina</taxon>
        <taxon>Pezizomycetes</taxon>
        <taxon>Pezizales</taxon>
        <taxon>Tuberaceae</taxon>
        <taxon>Tuber</taxon>
    </lineage>
</organism>
<dbReference type="OrthoDB" id="548474at2759"/>
<gene>
    <name evidence="2" type="ORF">B9Z19DRAFT_1128333</name>
</gene>
<dbReference type="STRING" id="42251.A0A2T6ZPM3"/>
<accession>A0A2T6ZPM3</accession>
<name>A0A2T6ZPM3_TUBBO</name>
<dbReference type="InterPro" id="IPR038966">
    <property type="entry name" value="TMA17"/>
</dbReference>
<evidence type="ECO:0000256" key="1">
    <source>
        <dbReference type="SAM" id="MobiDB-lite"/>
    </source>
</evidence>
<dbReference type="GO" id="GO:0030674">
    <property type="term" value="F:protein-macromolecule adaptor activity"/>
    <property type="evidence" value="ECO:0007669"/>
    <property type="project" value="TreeGrafter"/>
</dbReference>
<sequence>MDIWLNSQVSNKHNMSATSAPITPEAFLAAIKDLELEQLHAEAARLRNSLYHLARSNIALQEFQNDPELKEAIDDNEITIQRQKQRVQMIVEEIQRRGFPTDHVILGNTVNAVNGERGNVDTREGRGQEEEDGDPVTIARPEPPAGAREEEVHVDDLGEGGVYL</sequence>
<keyword evidence="3" id="KW-1185">Reference proteome</keyword>
<proteinExistence type="predicted"/>
<dbReference type="AlphaFoldDB" id="A0A2T6ZPM3"/>
<dbReference type="EMBL" id="NESQ01000153">
    <property type="protein sequence ID" value="PUU77440.1"/>
    <property type="molecule type" value="Genomic_DNA"/>
</dbReference>
<protein>
    <submittedName>
        <fullName evidence="2">Uncharacterized protein</fullName>
    </submittedName>
</protein>
<evidence type="ECO:0000313" key="2">
    <source>
        <dbReference type="EMBL" id="PUU77440.1"/>
    </source>
</evidence>
<feature type="region of interest" description="Disordered" evidence="1">
    <location>
        <begin position="115"/>
        <end position="164"/>
    </location>
</feature>
<feature type="compositionally biased region" description="Basic and acidic residues" evidence="1">
    <location>
        <begin position="118"/>
        <end position="128"/>
    </location>
</feature>
<dbReference type="PANTHER" id="PTHR40422">
    <property type="entry name" value="TRANSLATION MACHINERY-ASSOCIATED PROTEIN 17"/>
    <property type="match status" value="1"/>
</dbReference>
<dbReference type="PANTHER" id="PTHR40422:SF1">
    <property type="entry name" value="TRANSLATION MACHINERY-ASSOCIATED PROTEIN 17"/>
    <property type="match status" value="1"/>
</dbReference>